<evidence type="ECO:0000313" key="2">
    <source>
        <dbReference type="Proteomes" id="UP000184251"/>
    </source>
</evidence>
<accession>A0A1M4Z0V5</accession>
<organism evidence="1 2">
    <name type="scientific">Alkalibacter saccharofermentans DSM 14828</name>
    <dbReference type="NCBI Taxonomy" id="1120975"/>
    <lineage>
        <taxon>Bacteria</taxon>
        <taxon>Bacillati</taxon>
        <taxon>Bacillota</taxon>
        <taxon>Clostridia</taxon>
        <taxon>Eubacteriales</taxon>
        <taxon>Eubacteriaceae</taxon>
        <taxon>Alkalibacter</taxon>
    </lineage>
</organism>
<dbReference type="Proteomes" id="UP000184251">
    <property type="component" value="Unassembled WGS sequence"/>
</dbReference>
<proteinExistence type="predicted"/>
<dbReference type="InterPro" id="IPR038600">
    <property type="entry name" value="Csn2_sf"/>
</dbReference>
<protein>
    <submittedName>
        <fullName evidence="1">CRISPR-associated protein Csn2</fullName>
    </submittedName>
</protein>
<dbReference type="Pfam" id="PF09711">
    <property type="entry name" value="Cas_Csn2"/>
    <property type="match status" value="1"/>
</dbReference>
<sequence length="223" mass="26017">MRLINIELGINIEIIENRVNVLVIEHPFTLRSVVEDILKQIEGEDGDFVLSDKNRVLPISKHIELVLNPFALDLNSKKIQNKLFQEIKLYAEEKLIVETNELNKKILEFLEMSLLNQSYSLGYDFELDFQNLLKLYHVGFKEDEKGFVELLIEFIRIQSNLLGAKAIVFLNLKSFLSENELNQLYEFAFYSKINLILLENLFRNKIHGESVVIIDSDRCVIEI</sequence>
<dbReference type="NCBIfam" id="TIGR01866">
    <property type="entry name" value="cas_Csn2"/>
    <property type="match status" value="1"/>
</dbReference>
<dbReference type="InterPro" id="IPR010146">
    <property type="entry name" value="CRISPR-assoc_prot_Csn2-typ"/>
</dbReference>
<gene>
    <name evidence="1" type="ORF">SAMN02746064_01908</name>
</gene>
<dbReference type="STRING" id="1120975.SAMN02746064_01908"/>
<dbReference type="AlphaFoldDB" id="A0A1M4Z0V5"/>
<evidence type="ECO:0000313" key="1">
    <source>
        <dbReference type="EMBL" id="SHF11691.1"/>
    </source>
</evidence>
<name>A0A1M4Z0V5_9FIRM</name>
<reference evidence="1 2" key="1">
    <citation type="submission" date="2016-11" db="EMBL/GenBank/DDBJ databases">
        <authorList>
            <person name="Jaros S."/>
            <person name="Januszkiewicz K."/>
            <person name="Wedrychowicz H."/>
        </authorList>
    </citation>
    <scope>NUCLEOTIDE SEQUENCE [LARGE SCALE GENOMIC DNA]</scope>
    <source>
        <strain evidence="1 2">DSM 14828</strain>
    </source>
</reference>
<dbReference type="EMBL" id="FQTU01000015">
    <property type="protein sequence ID" value="SHF11691.1"/>
    <property type="molecule type" value="Genomic_DNA"/>
</dbReference>
<dbReference type="Gene3D" id="3.40.50.11940">
    <property type="match status" value="2"/>
</dbReference>
<keyword evidence="2" id="KW-1185">Reference proteome</keyword>